<keyword evidence="4" id="KW-1185">Reference proteome</keyword>
<accession>A0A284SCP9</accession>
<dbReference type="OMA" id="WALECHA"/>
<proteinExistence type="predicted"/>
<dbReference type="AlphaFoldDB" id="A0A284SCP9"/>
<organism evidence="3 4">
    <name type="scientific">Armillaria ostoyae</name>
    <name type="common">Armillaria root rot fungus</name>
    <dbReference type="NCBI Taxonomy" id="47428"/>
    <lineage>
        <taxon>Eukaryota</taxon>
        <taxon>Fungi</taxon>
        <taxon>Dikarya</taxon>
        <taxon>Basidiomycota</taxon>
        <taxon>Agaricomycotina</taxon>
        <taxon>Agaricomycetes</taxon>
        <taxon>Agaricomycetidae</taxon>
        <taxon>Agaricales</taxon>
        <taxon>Marasmiineae</taxon>
        <taxon>Physalacriaceae</taxon>
        <taxon>Armillaria</taxon>
    </lineage>
</organism>
<gene>
    <name evidence="3" type="ORF">ARMOST_22376</name>
</gene>
<reference evidence="4" key="1">
    <citation type="journal article" date="2017" name="Nat. Ecol. Evol.">
        <title>Genome expansion and lineage-specific genetic innovations in the forest pathogenic fungi Armillaria.</title>
        <authorList>
            <person name="Sipos G."/>
            <person name="Prasanna A.N."/>
            <person name="Walter M.C."/>
            <person name="O'Connor E."/>
            <person name="Balint B."/>
            <person name="Krizsan K."/>
            <person name="Kiss B."/>
            <person name="Hess J."/>
            <person name="Varga T."/>
            <person name="Slot J."/>
            <person name="Riley R."/>
            <person name="Boka B."/>
            <person name="Rigling D."/>
            <person name="Barry K."/>
            <person name="Lee J."/>
            <person name="Mihaltcheva S."/>
            <person name="LaButti K."/>
            <person name="Lipzen A."/>
            <person name="Waldron R."/>
            <person name="Moloney N.M."/>
            <person name="Sperisen C."/>
            <person name="Kredics L."/>
            <person name="Vagvoelgyi C."/>
            <person name="Patrignani A."/>
            <person name="Fitzpatrick D."/>
            <person name="Nagy I."/>
            <person name="Doyle S."/>
            <person name="Anderson J.B."/>
            <person name="Grigoriev I.V."/>
            <person name="Gueldener U."/>
            <person name="Muensterkoetter M."/>
            <person name="Nagy L.G."/>
        </authorList>
    </citation>
    <scope>NUCLEOTIDE SEQUENCE [LARGE SCALE GENOMIC DNA]</scope>
    <source>
        <strain evidence="4">C18/9</strain>
    </source>
</reference>
<keyword evidence="2" id="KW-0472">Membrane</keyword>
<evidence type="ECO:0000313" key="3">
    <source>
        <dbReference type="EMBL" id="SJL18776.1"/>
    </source>
</evidence>
<evidence type="ECO:0000313" key="4">
    <source>
        <dbReference type="Proteomes" id="UP000219338"/>
    </source>
</evidence>
<keyword evidence="2" id="KW-1133">Transmembrane helix</keyword>
<feature type="transmembrane region" description="Helical" evidence="2">
    <location>
        <begin position="144"/>
        <end position="167"/>
    </location>
</feature>
<evidence type="ECO:0000256" key="2">
    <source>
        <dbReference type="SAM" id="Phobius"/>
    </source>
</evidence>
<keyword evidence="2" id="KW-0812">Transmembrane</keyword>
<feature type="transmembrane region" description="Helical" evidence="2">
    <location>
        <begin position="116"/>
        <end position="137"/>
    </location>
</feature>
<evidence type="ECO:0000256" key="1">
    <source>
        <dbReference type="SAM" id="MobiDB-lite"/>
    </source>
</evidence>
<sequence length="309" mass="35183">MKTSPPDLVQDDKSVIVDQLDQDLNNMMLQALLHSLYTGIVAVTLWIISSSPKHLCSTFLRTIIITLFILLTIPFRINWALECHAFIEHGNNYYSRLTVLLEVGPWWKACFLANRLTGSISTFIVDLTIIWCCWVLWECQWRVIFVPMVCAVVGMVMKVMQMVSAFHGSPDDIHKTGVFAAQIDWSLIYIFLTLATTVLCMVLIIYRIVWHAPRMSATRRIIEMLIESNLESANYADIIAMYVKVITPTLLVGRVSAHANANRRREQMVAMWENHPPLVSCFREEGTDNGHRPDDGHQTASGLSDKEMV</sequence>
<feature type="transmembrane region" description="Helical" evidence="2">
    <location>
        <begin position="59"/>
        <end position="77"/>
    </location>
</feature>
<protein>
    <submittedName>
        <fullName evidence="3">Uncharacterized protein</fullName>
    </submittedName>
</protein>
<name>A0A284SCP9_ARMOS</name>
<feature type="region of interest" description="Disordered" evidence="1">
    <location>
        <begin position="283"/>
        <end position="309"/>
    </location>
</feature>
<dbReference type="EMBL" id="FUEG01000069">
    <property type="protein sequence ID" value="SJL18776.1"/>
    <property type="molecule type" value="Genomic_DNA"/>
</dbReference>
<dbReference type="OrthoDB" id="2955783at2759"/>
<feature type="transmembrane region" description="Helical" evidence="2">
    <location>
        <begin position="27"/>
        <end position="47"/>
    </location>
</feature>
<feature type="transmembrane region" description="Helical" evidence="2">
    <location>
        <begin position="187"/>
        <end position="210"/>
    </location>
</feature>
<dbReference type="Proteomes" id="UP000219338">
    <property type="component" value="Unassembled WGS sequence"/>
</dbReference>
<feature type="compositionally biased region" description="Basic and acidic residues" evidence="1">
    <location>
        <begin position="283"/>
        <end position="297"/>
    </location>
</feature>